<dbReference type="Proteomes" id="UP000293162">
    <property type="component" value="Unassembled WGS sequence"/>
</dbReference>
<dbReference type="GO" id="GO:0016787">
    <property type="term" value="F:hydrolase activity"/>
    <property type="evidence" value="ECO:0007669"/>
    <property type="project" value="UniProtKB-KW"/>
</dbReference>
<name>A0A4Q5LVV2_9BACT</name>
<dbReference type="PANTHER" id="PTHR46118:SF4">
    <property type="entry name" value="PROTEIN ABHD11"/>
    <property type="match status" value="1"/>
</dbReference>
<reference evidence="3 4" key="1">
    <citation type="submission" date="2019-02" db="EMBL/GenBank/DDBJ databases">
        <title>Bacterial novel species Emticicia sp. 17J42-9 isolated from soil.</title>
        <authorList>
            <person name="Jung H.-Y."/>
        </authorList>
    </citation>
    <scope>NUCLEOTIDE SEQUENCE [LARGE SCALE GENOMIC DNA]</scope>
    <source>
        <strain evidence="3 4">17J42-9</strain>
    </source>
</reference>
<accession>A0A4Q5LVV2</accession>
<dbReference type="EMBL" id="SEWF01000035">
    <property type="protein sequence ID" value="RYU93858.1"/>
    <property type="molecule type" value="Genomic_DNA"/>
</dbReference>
<gene>
    <name evidence="3" type="ORF">EWM59_19655</name>
</gene>
<dbReference type="Gene3D" id="3.40.50.1820">
    <property type="entry name" value="alpha/beta hydrolase"/>
    <property type="match status" value="1"/>
</dbReference>
<dbReference type="SUPFAM" id="SSF53474">
    <property type="entry name" value="alpha/beta-Hydrolases"/>
    <property type="match status" value="1"/>
</dbReference>
<dbReference type="InterPro" id="IPR029058">
    <property type="entry name" value="AB_hydrolase_fold"/>
</dbReference>
<evidence type="ECO:0000256" key="1">
    <source>
        <dbReference type="ARBA" id="ARBA00022801"/>
    </source>
</evidence>
<sequence length="254" mass="28914">MKLFYRKTGEGQPILILHGVFGSSDNWFTISKMIADKGFAVYALDARNHGQSPRSEEFSYELMAEDLNEFIDEHQLDKPIIIGHSMGGKTVMHFAMKHEGKFSKLIIVDIAPKYYPSHHGHIIQGLNSIDLDKLTNRKEAELQLDRYVTSVGERQFLLKNLYRNDLGKFDWRINLPVLSKEIYQIGGDFTDTREISEPVLFLRGSESGYIYDEDVTAIKKIFPNATVETIEGAGHWIQAEKPNEFVEAVVGFIG</sequence>
<evidence type="ECO:0000313" key="4">
    <source>
        <dbReference type="Proteomes" id="UP000293162"/>
    </source>
</evidence>
<dbReference type="RefSeq" id="WP_130022959.1">
    <property type="nucleotide sequence ID" value="NZ_SEWF01000035.1"/>
</dbReference>
<proteinExistence type="predicted"/>
<dbReference type="PRINTS" id="PR00412">
    <property type="entry name" value="EPOXHYDRLASE"/>
</dbReference>
<dbReference type="OrthoDB" id="9808398at2"/>
<dbReference type="Pfam" id="PF00561">
    <property type="entry name" value="Abhydrolase_1"/>
    <property type="match status" value="1"/>
</dbReference>
<protein>
    <submittedName>
        <fullName evidence="3">Alpha/beta fold hydrolase</fullName>
    </submittedName>
</protein>
<organism evidence="3 4">
    <name type="scientific">Emticicia agri</name>
    <dbReference type="NCBI Taxonomy" id="2492393"/>
    <lineage>
        <taxon>Bacteria</taxon>
        <taxon>Pseudomonadati</taxon>
        <taxon>Bacteroidota</taxon>
        <taxon>Cytophagia</taxon>
        <taxon>Cytophagales</taxon>
        <taxon>Leadbetterellaceae</taxon>
        <taxon>Emticicia</taxon>
    </lineage>
</organism>
<dbReference type="PANTHER" id="PTHR46118">
    <property type="entry name" value="PROTEIN ABHD11"/>
    <property type="match status" value="1"/>
</dbReference>
<feature type="domain" description="AB hydrolase-1" evidence="2">
    <location>
        <begin position="13"/>
        <end position="242"/>
    </location>
</feature>
<dbReference type="AlphaFoldDB" id="A0A4Q5LVV2"/>
<keyword evidence="4" id="KW-1185">Reference proteome</keyword>
<evidence type="ECO:0000313" key="3">
    <source>
        <dbReference type="EMBL" id="RYU93858.1"/>
    </source>
</evidence>
<dbReference type="InterPro" id="IPR000073">
    <property type="entry name" value="AB_hydrolase_1"/>
</dbReference>
<comment type="caution">
    <text evidence="3">The sequence shown here is derived from an EMBL/GenBank/DDBJ whole genome shotgun (WGS) entry which is preliminary data.</text>
</comment>
<keyword evidence="1 3" id="KW-0378">Hydrolase</keyword>
<evidence type="ECO:0000259" key="2">
    <source>
        <dbReference type="Pfam" id="PF00561"/>
    </source>
</evidence>
<dbReference type="InterPro" id="IPR000639">
    <property type="entry name" value="Epox_hydrolase-like"/>
</dbReference>
<dbReference type="PRINTS" id="PR00111">
    <property type="entry name" value="ABHYDROLASE"/>
</dbReference>